<evidence type="ECO:0000313" key="2">
    <source>
        <dbReference type="EMBL" id="TCD25074.1"/>
    </source>
</evidence>
<dbReference type="EMBL" id="SJSO01000014">
    <property type="protein sequence ID" value="TCD25074.1"/>
    <property type="molecule type" value="Genomic_DNA"/>
</dbReference>
<evidence type="ECO:0000313" key="3">
    <source>
        <dbReference type="Proteomes" id="UP000293925"/>
    </source>
</evidence>
<protein>
    <submittedName>
        <fullName evidence="2">Uncharacterized protein</fullName>
    </submittedName>
</protein>
<dbReference type="RefSeq" id="WP_131531887.1">
    <property type="nucleotide sequence ID" value="NZ_SJSO01000014.1"/>
</dbReference>
<organism evidence="2 3">
    <name type="scientific">Pedobacter psychrodurus</name>
    <dbReference type="NCBI Taxonomy" id="2530456"/>
    <lineage>
        <taxon>Bacteria</taxon>
        <taxon>Pseudomonadati</taxon>
        <taxon>Bacteroidota</taxon>
        <taxon>Sphingobacteriia</taxon>
        <taxon>Sphingobacteriales</taxon>
        <taxon>Sphingobacteriaceae</taxon>
        <taxon>Pedobacter</taxon>
    </lineage>
</organism>
<dbReference type="AlphaFoldDB" id="A0A4R0PTK8"/>
<name>A0A4R0PTK8_9SPHI</name>
<accession>A0A4R0PTK8</accession>
<feature type="signal peptide" evidence="1">
    <location>
        <begin position="1"/>
        <end position="28"/>
    </location>
</feature>
<dbReference type="Proteomes" id="UP000293925">
    <property type="component" value="Unassembled WGS sequence"/>
</dbReference>
<proteinExistence type="predicted"/>
<comment type="caution">
    <text evidence="2">The sequence shown here is derived from an EMBL/GenBank/DDBJ whole genome shotgun (WGS) entry which is preliminary data.</text>
</comment>
<gene>
    <name evidence="2" type="ORF">EZ456_16180</name>
</gene>
<feature type="chain" id="PRO_5020680676" evidence="1">
    <location>
        <begin position="29"/>
        <end position="121"/>
    </location>
</feature>
<keyword evidence="3" id="KW-1185">Reference proteome</keyword>
<keyword evidence="1" id="KW-0732">Signal</keyword>
<evidence type="ECO:0000256" key="1">
    <source>
        <dbReference type="SAM" id="SignalP"/>
    </source>
</evidence>
<reference evidence="2 3" key="1">
    <citation type="submission" date="2019-02" db="EMBL/GenBank/DDBJ databases">
        <title>Pedobacter sp. RP-3-21 sp. nov., isolated from Arctic soil.</title>
        <authorList>
            <person name="Dahal R.H."/>
        </authorList>
    </citation>
    <scope>NUCLEOTIDE SEQUENCE [LARGE SCALE GENOMIC DNA]</scope>
    <source>
        <strain evidence="2 3">RP-3-21</strain>
    </source>
</reference>
<dbReference type="OrthoDB" id="763433at2"/>
<sequence length="121" mass="13788">MKNIFSKILIITGISLLVLLSFSNQANAQRFRGKIEYYSSVFPSEDGKIKSINGTKIEYYNSVFKSEDGKIKSIGNIKFEYNNSGSQKSDVKIKSILNENDDSESEDALDTYYFIERLNCQ</sequence>